<feature type="domain" description="Bacterial Ig-like" evidence="2">
    <location>
        <begin position="662"/>
        <end position="735"/>
    </location>
</feature>
<feature type="compositionally biased region" description="Low complexity" evidence="1">
    <location>
        <begin position="454"/>
        <end position="465"/>
    </location>
</feature>
<feature type="domain" description="Bacterial Ig-like" evidence="2">
    <location>
        <begin position="296"/>
        <end position="372"/>
    </location>
</feature>
<feature type="compositionally biased region" description="Polar residues" evidence="1">
    <location>
        <begin position="558"/>
        <end position="568"/>
    </location>
</feature>
<dbReference type="EMBL" id="FQWD01000011">
    <property type="protein sequence ID" value="SHH41541.1"/>
    <property type="molecule type" value="Genomic_DNA"/>
</dbReference>
<dbReference type="InterPro" id="IPR013783">
    <property type="entry name" value="Ig-like_fold"/>
</dbReference>
<dbReference type="NCBIfam" id="NF033510">
    <property type="entry name" value="Ca_tandemer"/>
    <property type="match status" value="10"/>
</dbReference>
<dbReference type="InterPro" id="IPR044016">
    <property type="entry name" value="Big_13"/>
</dbReference>
<feature type="compositionally biased region" description="Polar residues" evidence="1">
    <location>
        <begin position="466"/>
        <end position="476"/>
    </location>
</feature>
<feature type="domain" description="Bacterial Ig-like" evidence="2">
    <location>
        <begin position="844"/>
        <end position="917"/>
    </location>
</feature>
<organism evidence="3 4">
    <name type="scientific">Marisediminitalea aggregata</name>
    <dbReference type="NCBI Taxonomy" id="634436"/>
    <lineage>
        <taxon>Bacteria</taxon>
        <taxon>Pseudomonadati</taxon>
        <taxon>Pseudomonadota</taxon>
        <taxon>Gammaproteobacteria</taxon>
        <taxon>Alteromonadales</taxon>
        <taxon>Alteromonadaceae</taxon>
        <taxon>Marisediminitalea</taxon>
    </lineage>
</organism>
<feature type="region of interest" description="Disordered" evidence="1">
    <location>
        <begin position="1082"/>
        <end position="1109"/>
    </location>
</feature>
<dbReference type="STRING" id="634436.SAMN05216361_0080"/>
<feature type="region of interest" description="Disordered" evidence="1">
    <location>
        <begin position="290"/>
        <end position="309"/>
    </location>
</feature>
<protein>
    <submittedName>
        <fullName evidence="3">Ig-like domain (Group 3)</fullName>
    </submittedName>
</protein>
<feature type="compositionally biased region" description="Low complexity" evidence="1">
    <location>
        <begin position="546"/>
        <end position="557"/>
    </location>
</feature>
<feature type="region of interest" description="Disordered" evidence="1">
    <location>
        <begin position="992"/>
        <end position="1012"/>
    </location>
</feature>
<feature type="domain" description="Bacterial Ig-like" evidence="2">
    <location>
        <begin position="1023"/>
        <end position="1103"/>
    </location>
</feature>
<evidence type="ECO:0000256" key="1">
    <source>
        <dbReference type="SAM" id="MobiDB-lite"/>
    </source>
</evidence>
<dbReference type="Gene3D" id="2.60.40.10">
    <property type="entry name" value="Immunoglobulins"/>
    <property type="match status" value="10"/>
</dbReference>
<gene>
    <name evidence="3" type="ORF">SAMN05216361_0080</name>
</gene>
<feature type="domain" description="Bacterial Ig-like" evidence="2">
    <location>
        <begin position="572"/>
        <end position="648"/>
    </location>
</feature>
<name>A0A1M5SSM5_9ALTE</name>
<feature type="compositionally biased region" description="Low complexity" evidence="1">
    <location>
        <begin position="361"/>
        <end position="373"/>
    </location>
</feature>
<feature type="region of interest" description="Disordered" evidence="1">
    <location>
        <begin position="361"/>
        <end position="383"/>
    </location>
</feature>
<proteinExistence type="predicted"/>
<evidence type="ECO:0000313" key="4">
    <source>
        <dbReference type="Proteomes" id="UP000184520"/>
    </source>
</evidence>
<evidence type="ECO:0000259" key="2">
    <source>
        <dbReference type="Pfam" id="PF19077"/>
    </source>
</evidence>
<dbReference type="AlphaFoldDB" id="A0A1M5SSM5"/>
<feature type="compositionally biased region" description="Polar residues" evidence="1">
    <location>
        <begin position="291"/>
        <end position="309"/>
    </location>
</feature>
<feature type="domain" description="Bacterial Ig-like" evidence="2">
    <location>
        <begin position="480"/>
        <end position="556"/>
    </location>
</feature>
<feature type="domain" description="Bacterial Ig-like" evidence="2">
    <location>
        <begin position="751"/>
        <end position="830"/>
    </location>
</feature>
<reference evidence="4" key="1">
    <citation type="submission" date="2016-11" db="EMBL/GenBank/DDBJ databases">
        <authorList>
            <person name="Varghese N."/>
            <person name="Submissions S."/>
        </authorList>
    </citation>
    <scope>NUCLEOTIDE SEQUENCE [LARGE SCALE GENOMIC DNA]</scope>
    <source>
        <strain evidence="4">CGMCC 1.8995</strain>
    </source>
</reference>
<dbReference type="Pfam" id="PF19077">
    <property type="entry name" value="Big_13"/>
    <property type="match status" value="9"/>
</dbReference>
<feature type="non-terminal residue" evidence="3">
    <location>
        <position position="1109"/>
    </location>
</feature>
<feature type="domain" description="Bacterial Ig-like" evidence="2">
    <location>
        <begin position="388"/>
        <end position="464"/>
    </location>
</feature>
<dbReference type="RefSeq" id="WP_175555854.1">
    <property type="nucleotide sequence ID" value="NZ_FQWD01000011.1"/>
</dbReference>
<feature type="compositionally biased region" description="Polar residues" evidence="1">
    <location>
        <begin position="1082"/>
        <end position="1103"/>
    </location>
</feature>
<accession>A0A1M5SSM5</accession>
<sequence>MANIKIDVVSLDGIANVVLPDGSVYPLDQVTDIDTNSVIQVADNGEVTLLLDGNLVTLTSGQSLAISNFLSSQSDEPAPFFESESSIAEDSIDDLLAEFGEADTPTSTDSFAEALAGDGDLLENLEATAAGISDGGGGAEGGNNFVRVARIAEETNPAAFEFSQTTQDNQNDSFEPLDGVGENNALAEEPELTVSVAEFSATTQPTVTGETNQPAGTPVTVTFSDESGNVSSLEVIVDDNGNFSATAPDELSEGGFTVEAELADGLGNPVTAEQSGNIDVTAPELAVTPADSGTGNTPVISGQTDQPPGSDVTVTITDANGDTQVVTGEVADDGSFTVTAPELPEGDYTVEVTVVDAAGNTTTSTQSGTVDTTAPTFDVTPVDSGTGNTPVISGQTDQPPGSDVTVTITDANGDTQVVTGEVADDGTFTVTAPELPEGDYTVDVTVVDAAGNTTTSTQSGTVDTTAPTLNVTPVDSGTGNTPVISGQTDQPPGSDVTVTITDANGDTQVVTGEVADDGSFTVTAPELPEGDYTVDVTVVDAAGNTTTSTQSGTVDTTAPTLNVTPVDSGTGNTPVISGQTDQPPGSDVTVTITDANGDTQVVTGEVTDDGTFTVTAPELPEGDYTVDVTVVDAAGNTTTSTQSGTVDTTAPTLIVNDLGTGNDSTPTITGSGEVGAVVTVTVTDSLGNTQTIETVVDTDGNYSIDVPDALADGEYTVTVIAEDGAGNTSTQTVTAEVNSAAPTLTLDPSGLGNDATPTFTGTGEAGATVTLTITDANGTVQTVTTTVDGSGNFSVDVPIDLAEGSFTVDAASSDGSGNSASVSGSGSIDTIAPLLTVNDPGTGNDNTPTITGSGEVGAVVTVVVTDSLGNTQTIETVVDADGNYSIDVPDALADGEYTVTVTAEDVAGNTSTQTVTAEVNSAAPTLTLDPPGLGSDATPTLTGTGEAGATVTLTITDANGATQTVTTTVDGSGNFSVDVPTDLAEGNFTVSATTSDDAGNTASASGTGNVDTTAPVLSLNTLNDTNDTTPTLTGTGEAGATVTLTITDANGTSQTVTTTVDGAGNFSVDVPTDLAEGSFTVSATTSDDAGNTASASGTGNIDTTAPVLT</sequence>
<feature type="domain" description="Bacterial Ig-like" evidence="2">
    <location>
        <begin position="935"/>
        <end position="1012"/>
    </location>
</feature>
<keyword evidence="4" id="KW-1185">Reference proteome</keyword>
<evidence type="ECO:0000313" key="3">
    <source>
        <dbReference type="EMBL" id="SHH41541.1"/>
    </source>
</evidence>
<dbReference type="Proteomes" id="UP000184520">
    <property type="component" value="Unassembled WGS sequence"/>
</dbReference>
<feature type="region of interest" description="Disordered" evidence="1">
    <location>
        <begin position="454"/>
        <end position="476"/>
    </location>
</feature>
<feature type="region of interest" description="Disordered" evidence="1">
    <location>
        <begin position="546"/>
        <end position="568"/>
    </location>
</feature>